<evidence type="ECO:0000256" key="2">
    <source>
        <dbReference type="ARBA" id="ARBA00016013"/>
    </source>
</evidence>
<organism evidence="9 10">
    <name type="scientific">Salipiger bermudensis (strain DSM 26914 / JCM 13377 / KCTC 12554 / HTCC2601)</name>
    <name type="common">Pelagibaca bermudensis</name>
    <dbReference type="NCBI Taxonomy" id="314265"/>
    <lineage>
        <taxon>Bacteria</taxon>
        <taxon>Pseudomonadati</taxon>
        <taxon>Pseudomonadota</taxon>
        <taxon>Alphaproteobacteria</taxon>
        <taxon>Rhodobacterales</taxon>
        <taxon>Roseobacteraceae</taxon>
        <taxon>Salipiger</taxon>
    </lineage>
</organism>
<name>Q0FVE9_SALBH</name>
<dbReference type="InterPro" id="IPR005648">
    <property type="entry name" value="FlgD"/>
</dbReference>
<sequence length="224" mass="23592">MQSSAVTGAIPTGRAESTGSAGEEQTKNAAVLSSDFETFLKMLTTQMQNQDPLNPVDSTDYATQLATFSSVEQQVLTNDLLGDLAQAMTGGTLQQLGSWIGRDVLADAAVRFDGAPLVMRPEFEPGADAARLVVRDAAGSVVQRLSLDPSQPVVAWQGVRDSGTPMASGIYSFEVESLSGGTTVARQPAQVYNPVIEVRREGEATLLTLSDGSEIDAKAVTALR</sequence>
<dbReference type="InterPro" id="IPR025965">
    <property type="entry name" value="FlgD/Vpr_Ig-like"/>
</dbReference>
<dbReference type="OrthoDB" id="9785233at2"/>
<dbReference type="AlphaFoldDB" id="Q0FVE9"/>
<comment type="function">
    <text evidence="4 5">Required for flagellar hook formation. May act as a scaffolding protein.</text>
</comment>
<dbReference type="Gene3D" id="2.30.30.910">
    <property type="match status" value="1"/>
</dbReference>
<evidence type="ECO:0000259" key="7">
    <source>
        <dbReference type="Pfam" id="PF13860"/>
    </source>
</evidence>
<dbReference type="Proteomes" id="UP000006230">
    <property type="component" value="Unassembled WGS sequence"/>
</dbReference>
<feature type="domain" description="FlgD Tudor-like" evidence="8">
    <location>
        <begin position="97"/>
        <end position="220"/>
    </location>
</feature>
<gene>
    <name evidence="9" type="ORF">R2601_14465</name>
</gene>
<evidence type="ECO:0000256" key="1">
    <source>
        <dbReference type="ARBA" id="ARBA00010577"/>
    </source>
</evidence>
<evidence type="ECO:0000256" key="6">
    <source>
        <dbReference type="SAM" id="MobiDB-lite"/>
    </source>
</evidence>
<dbReference type="Pfam" id="PF13861">
    <property type="entry name" value="FLgD_tudor"/>
    <property type="match status" value="1"/>
</dbReference>
<evidence type="ECO:0000313" key="10">
    <source>
        <dbReference type="Proteomes" id="UP000006230"/>
    </source>
</evidence>
<proteinExistence type="inferred from homology"/>
<dbReference type="STRING" id="314265.R2601_14465"/>
<dbReference type="Pfam" id="PF03963">
    <property type="entry name" value="FlgD"/>
    <property type="match status" value="1"/>
</dbReference>
<keyword evidence="10" id="KW-1185">Reference proteome</keyword>
<evidence type="ECO:0000256" key="4">
    <source>
        <dbReference type="ARBA" id="ARBA00024746"/>
    </source>
</evidence>
<keyword evidence="3 5" id="KW-1005">Bacterial flagellum biogenesis</keyword>
<feature type="domain" description="FlgD/Vpr Ig-like" evidence="7">
    <location>
        <begin position="112"/>
        <end position="180"/>
    </location>
</feature>
<evidence type="ECO:0000256" key="5">
    <source>
        <dbReference type="RuleBase" id="RU362076"/>
    </source>
</evidence>
<dbReference type="RefSeq" id="WP_007795505.1">
    <property type="nucleotide sequence ID" value="NZ_DS022276.1"/>
</dbReference>
<dbReference type="Pfam" id="PF13860">
    <property type="entry name" value="FlgD_ig"/>
    <property type="match status" value="1"/>
</dbReference>
<accession>Q0FVE9</accession>
<evidence type="ECO:0000259" key="8">
    <source>
        <dbReference type="Pfam" id="PF13861"/>
    </source>
</evidence>
<protein>
    <recommendedName>
        <fullName evidence="2 5">Basal-body rod modification protein FlgD</fullName>
    </recommendedName>
</protein>
<feature type="region of interest" description="Disordered" evidence="6">
    <location>
        <begin position="1"/>
        <end position="27"/>
    </location>
</feature>
<dbReference type="NCBIfam" id="NF009453">
    <property type="entry name" value="PRK12813.1"/>
    <property type="match status" value="1"/>
</dbReference>
<dbReference type="EMBL" id="AATQ01000002">
    <property type="protein sequence ID" value="EAU48177.1"/>
    <property type="molecule type" value="Genomic_DNA"/>
</dbReference>
<evidence type="ECO:0000313" key="9">
    <source>
        <dbReference type="EMBL" id="EAU48177.1"/>
    </source>
</evidence>
<comment type="caution">
    <text evidence="9">The sequence shown here is derived from an EMBL/GenBank/DDBJ whole genome shotgun (WGS) entry which is preliminary data.</text>
</comment>
<dbReference type="Gene3D" id="2.60.40.4070">
    <property type="match status" value="1"/>
</dbReference>
<reference evidence="9 10" key="1">
    <citation type="journal article" date="2010" name="J. Bacteriol.">
        <title>Genome sequences of Pelagibaca bermudensis HTCC2601T and Maritimibacter alkaliphilus HTCC2654T, the type strains of two marine Roseobacter genera.</title>
        <authorList>
            <person name="Thrash J.C."/>
            <person name="Cho J.C."/>
            <person name="Ferriera S."/>
            <person name="Johnson J."/>
            <person name="Vergin K.L."/>
            <person name="Giovannoni S.J."/>
        </authorList>
    </citation>
    <scope>NUCLEOTIDE SEQUENCE [LARGE SCALE GENOMIC DNA]</scope>
    <source>
        <strain evidence="10">DSM 26914 / JCM 13377 / KCTC 12554 / HTCC2601</strain>
    </source>
</reference>
<dbReference type="GO" id="GO:0044781">
    <property type="term" value="P:bacterial-type flagellum organization"/>
    <property type="evidence" value="ECO:0007669"/>
    <property type="project" value="UniProtKB-UniRule"/>
</dbReference>
<comment type="similarity">
    <text evidence="1 5">Belongs to the FlgD family.</text>
</comment>
<evidence type="ECO:0000256" key="3">
    <source>
        <dbReference type="ARBA" id="ARBA00022795"/>
    </source>
</evidence>
<dbReference type="eggNOG" id="COG1843">
    <property type="taxonomic scope" value="Bacteria"/>
</dbReference>
<dbReference type="HOGENOM" id="CLU_047535_0_1_5"/>
<dbReference type="InterPro" id="IPR025963">
    <property type="entry name" value="FLgD_Tudor"/>
</dbReference>